<accession>A0A084E8V6</accession>
<dbReference type="Proteomes" id="UP000280708">
    <property type="component" value="Chromosome"/>
</dbReference>
<dbReference type="EMBL" id="JGVR01000052">
    <property type="protein sequence ID" value="KEZ14398.1"/>
    <property type="molecule type" value="Genomic_DNA"/>
</dbReference>
<name>A0A084E8V6_SPHYA</name>
<dbReference type="AlphaFoldDB" id="A0A084E8V6"/>
<evidence type="ECO:0000313" key="6">
    <source>
        <dbReference type="Proteomes" id="UP000502611"/>
    </source>
</evidence>
<sequence>MKAENCVGDAEVHALYTPANLPGLHWPVYLLLDHRDGAAWVEQFEPGAMPIDVANGQMSMWQIGEVPTIGEARDLVNKLLPELTTYLAEIEEEDADDAEISDICHSFVSGHSFSTVAEILEAPAETAFCEAGDEVDVGDPDAHRIEYSFSPVILTAESTDASLTALAADMAKHFSPTILVDVESYVNRMRRDLKDNAGLSQGRAA</sequence>
<gene>
    <name evidence="2" type="ORF">CP98_04871</name>
    <name evidence="1" type="ORF">EBF16_18780</name>
    <name evidence="3" type="ORF">HH800_18680</name>
</gene>
<evidence type="ECO:0000313" key="4">
    <source>
        <dbReference type="Proteomes" id="UP000028534"/>
    </source>
</evidence>
<dbReference type="EMBL" id="CP033230">
    <property type="protein sequence ID" value="AYO78758.1"/>
    <property type="molecule type" value="Genomic_DNA"/>
</dbReference>
<organism evidence="2 4">
    <name type="scientific">Sphingobium yanoikuyae</name>
    <name type="common">Sphingomonas yanoikuyae</name>
    <dbReference type="NCBI Taxonomy" id="13690"/>
    <lineage>
        <taxon>Bacteria</taxon>
        <taxon>Pseudomonadati</taxon>
        <taxon>Pseudomonadota</taxon>
        <taxon>Alphaproteobacteria</taxon>
        <taxon>Sphingomonadales</taxon>
        <taxon>Sphingomonadaceae</taxon>
        <taxon>Sphingobium</taxon>
    </lineage>
</organism>
<dbReference type="PATRIC" id="fig|13690.10.peg.5029"/>
<reference evidence="1 5" key="2">
    <citation type="submission" date="2018-10" db="EMBL/GenBank/DDBJ databases">
        <title>Characterization and genome analysis of a novel bacterium Sphingobium yanoikuyae SJTF8 capable of degrading PAHs.</title>
        <authorList>
            <person name="Yin C."/>
            <person name="Xiong W."/>
            <person name="Liang R."/>
        </authorList>
    </citation>
    <scope>NUCLEOTIDE SEQUENCE [LARGE SCALE GENOMIC DNA]</scope>
    <source>
        <strain evidence="1 5">SJTF8</strain>
    </source>
</reference>
<evidence type="ECO:0000313" key="1">
    <source>
        <dbReference type="EMBL" id="AYO78758.1"/>
    </source>
</evidence>
<dbReference type="Proteomes" id="UP000502611">
    <property type="component" value="Chromosome"/>
</dbReference>
<evidence type="ECO:0000313" key="2">
    <source>
        <dbReference type="EMBL" id="KEZ14398.1"/>
    </source>
</evidence>
<reference evidence="2 4" key="1">
    <citation type="submission" date="2014-03" db="EMBL/GenBank/DDBJ databases">
        <title>Genome sequence of Sphingobium yanoikuyae B1.</title>
        <authorList>
            <person name="Gan H.M."/>
            <person name="Gan H.Y."/>
            <person name="Savka M.A."/>
        </authorList>
    </citation>
    <scope>NUCLEOTIDE SEQUENCE [LARGE SCALE GENOMIC DNA]</scope>
    <source>
        <strain evidence="2 4">B1</strain>
    </source>
</reference>
<dbReference type="EMBL" id="CP053021">
    <property type="protein sequence ID" value="QJR04046.1"/>
    <property type="molecule type" value="Genomic_DNA"/>
</dbReference>
<reference evidence="3 6" key="3">
    <citation type="submission" date="2020-04" db="EMBL/GenBank/DDBJ databases">
        <title>The Whole Genome Analysis of High salt-tolerant Sphingobium yanoikuyae YC-XJ2 with Aryl organophosphorus flame retardants (aryl-OPFRs)-degrading capacity and characteristics of Related phosphotriesterase.</title>
        <authorList>
            <person name="Li X."/>
        </authorList>
    </citation>
    <scope>NUCLEOTIDE SEQUENCE [LARGE SCALE GENOMIC DNA]</scope>
    <source>
        <strain evidence="3 6">YC-XJ2</strain>
    </source>
</reference>
<dbReference type="RefSeq" id="WP_037522652.1">
    <property type="nucleotide sequence ID" value="NZ_CP033230.1"/>
</dbReference>
<evidence type="ECO:0000313" key="3">
    <source>
        <dbReference type="EMBL" id="QJR04046.1"/>
    </source>
</evidence>
<protein>
    <submittedName>
        <fullName evidence="2">Uncharacterized protein</fullName>
    </submittedName>
</protein>
<dbReference type="Proteomes" id="UP000028534">
    <property type="component" value="Unassembled WGS sequence"/>
</dbReference>
<evidence type="ECO:0000313" key="5">
    <source>
        <dbReference type="Proteomes" id="UP000280708"/>
    </source>
</evidence>
<proteinExistence type="predicted"/>